<reference evidence="2" key="1">
    <citation type="journal article" date="2011" name="PLoS Genet.">
        <title>Genomic analysis of the necrotrophic fungal pathogens Sclerotinia sclerotiorum and Botrytis cinerea.</title>
        <authorList>
            <person name="Amselem J."/>
            <person name="Cuomo C.A."/>
            <person name="van Kan J.A."/>
            <person name="Viaud M."/>
            <person name="Benito E.P."/>
            <person name="Couloux A."/>
            <person name="Coutinho P.M."/>
            <person name="de Vries R.P."/>
            <person name="Dyer P.S."/>
            <person name="Fillinger S."/>
            <person name="Fournier E."/>
            <person name="Gout L."/>
            <person name="Hahn M."/>
            <person name="Kohn L."/>
            <person name="Lapalu N."/>
            <person name="Plummer K.M."/>
            <person name="Pradier J.M."/>
            <person name="Quevillon E."/>
            <person name="Sharon A."/>
            <person name="Simon A."/>
            <person name="ten Have A."/>
            <person name="Tudzynski B."/>
            <person name="Tudzynski P."/>
            <person name="Wincker P."/>
            <person name="Andrew M."/>
            <person name="Anthouard V."/>
            <person name="Beever R.E."/>
            <person name="Beffa R."/>
            <person name="Benoit I."/>
            <person name="Bouzid O."/>
            <person name="Brault B."/>
            <person name="Chen Z."/>
            <person name="Choquer M."/>
            <person name="Collemare J."/>
            <person name="Cotton P."/>
            <person name="Danchin E.G."/>
            <person name="Da Silva C."/>
            <person name="Gautier A."/>
            <person name="Giraud C."/>
            <person name="Giraud T."/>
            <person name="Gonzalez C."/>
            <person name="Grossetete S."/>
            <person name="Guldener U."/>
            <person name="Henrissat B."/>
            <person name="Howlett B.J."/>
            <person name="Kodira C."/>
            <person name="Kretschmer M."/>
            <person name="Lappartient A."/>
            <person name="Leroch M."/>
            <person name="Levis C."/>
            <person name="Mauceli E."/>
            <person name="Neuveglise C."/>
            <person name="Oeser B."/>
            <person name="Pearson M."/>
            <person name="Poulain J."/>
            <person name="Poussereau N."/>
            <person name="Quesneville H."/>
            <person name="Rascle C."/>
            <person name="Schumacher J."/>
            <person name="Segurens B."/>
            <person name="Sexton A."/>
            <person name="Silva E."/>
            <person name="Sirven C."/>
            <person name="Soanes D.M."/>
            <person name="Talbot N.J."/>
            <person name="Templeton M."/>
            <person name="Yandava C."/>
            <person name="Yarden O."/>
            <person name="Zeng Q."/>
            <person name="Rollins J.A."/>
            <person name="Lebrun M.H."/>
            <person name="Dickman M."/>
        </authorList>
    </citation>
    <scope>NUCLEOTIDE SEQUENCE [LARGE SCALE GENOMIC DNA]</scope>
    <source>
        <strain evidence="2">ATCC 18683 / 1980 / Ss-1</strain>
    </source>
</reference>
<dbReference type="EMBL" id="CH476626">
    <property type="protein sequence ID" value="EDO02919.1"/>
    <property type="molecule type" value="Genomic_DNA"/>
</dbReference>
<protein>
    <submittedName>
        <fullName evidence="1">Uncharacterized protein</fullName>
    </submittedName>
</protein>
<dbReference type="HOGENOM" id="CLU_2414617_0_0_1"/>
<gene>
    <name evidence="1" type="ORF">SS1G_05396</name>
</gene>
<sequence>MKGEMKFDVRKCLIDWAMNEWMYVWMDGCTNEDERLRLYECINSTVSSPNGMKELNRRGREESGVLCSVETVLSSSSRSSVVKKKLDIDEVS</sequence>
<evidence type="ECO:0000313" key="1">
    <source>
        <dbReference type="EMBL" id="EDO02919.1"/>
    </source>
</evidence>
<accession>A7EJA3</accession>
<name>A7EJA3_SCLS1</name>
<keyword evidence="2" id="KW-1185">Reference proteome</keyword>
<dbReference type="InParanoid" id="A7EJA3"/>
<dbReference type="RefSeq" id="XP_001593968.1">
    <property type="nucleotide sequence ID" value="XM_001593918.1"/>
</dbReference>
<dbReference type="Proteomes" id="UP000001312">
    <property type="component" value="Unassembled WGS sequence"/>
</dbReference>
<evidence type="ECO:0000313" key="2">
    <source>
        <dbReference type="Proteomes" id="UP000001312"/>
    </source>
</evidence>
<organism evidence="1 2">
    <name type="scientific">Sclerotinia sclerotiorum (strain ATCC 18683 / 1980 / Ss-1)</name>
    <name type="common">White mold</name>
    <name type="synonym">Whetzelinia sclerotiorum</name>
    <dbReference type="NCBI Taxonomy" id="665079"/>
    <lineage>
        <taxon>Eukaryota</taxon>
        <taxon>Fungi</taxon>
        <taxon>Dikarya</taxon>
        <taxon>Ascomycota</taxon>
        <taxon>Pezizomycotina</taxon>
        <taxon>Leotiomycetes</taxon>
        <taxon>Helotiales</taxon>
        <taxon>Sclerotiniaceae</taxon>
        <taxon>Sclerotinia</taxon>
    </lineage>
</organism>
<proteinExistence type="predicted"/>
<dbReference type="AlphaFoldDB" id="A7EJA3"/>
<dbReference type="GeneID" id="5490337"/>
<dbReference type="KEGG" id="ssl:SS1G_05396"/>